<accession>A0ABN3XLZ9</accession>
<protein>
    <submittedName>
        <fullName evidence="1">Uncharacterized protein</fullName>
    </submittedName>
</protein>
<gene>
    <name evidence="1" type="ORF">GCM10010446_60450</name>
</gene>
<comment type="caution">
    <text evidence="1">The sequence shown here is derived from an EMBL/GenBank/DDBJ whole genome shotgun (WGS) entry which is preliminary data.</text>
</comment>
<sequence length="95" mass="10542">MQGVPKARPHVPIETLRRSKCPRNSSPSRAVEQGARFIEATVSADNKAIIMVLKKVAKRYSADVHTQILFPSDLFPGEHHDEVLYRTGPLAPLTP</sequence>
<reference evidence="1 2" key="1">
    <citation type="journal article" date="2019" name="Int. J. Syst. Evol. Microbiol.">
        <title>The Global Catalogue of Microorganisms (GCM) 10K type strain sequencing project: providing services to taxonomists for standard genome sequencing and annotation.</title>
        <authorList>
            <consortium name="The Broad Institute Genomics Platform"/>
            <consortium name="The Broad Institute Genome Sequencing Center for Infectious Disease"/>
            <person name="Wu L."/>
            <person name="Ma J."/>
        </authorList>
    </citation>
    <scope>NUCLEOTIDE SEQUENCE [LARGE SCALE GENOMIC DNA]</scope>
    <source>
        <strain evidence="1 2">JCM 9088</strain>
    </source>
</reference>
<dbReference type="Proteomes" id="UP001500403">
    <property type="component" value="Unassembled WGS sequence"/>
</dbReference>
<dbReference type="Gene3D" id="3.40.630.30">
    <property type="match status" value="1"/>
</dbReference>
<organism evidence="1 2">
    <name type="scientific">Streptomyces enissocaesilis</name>
    <dbReference type="NCBI Taxonomy" id="332589"/>
    <lineage>
        <taxon>Bacteria</taxon>
        <taxon>Bacillati</taxon>
        <taxon>Actinomycetota</taxon>
        <taxon>Actinomycetes</taxon>
        <taxon>Kitasatosporales</taxon>
        <taxon>Streptomycetaceae</taxon>
        <taxon>Streptomyces</taxon>
        <taxon>Streptomyces rochei group</taxon>
    </lineage>
</organism>
<evidence type="ECO:0000313" key="2">
    <source>
        <dbReference type="Proteomes" id="UP001500403"/>
    </source>
</evidence>
<dbReference type="EMBL" id="BAAAUD010000059">
    <property type="protein sequence ID" value="GAA2966688.1"/>
    <property type="molecule type" value="Genomic_DNA"/>
</dbReference>
<name>A0ABN3XLZ9_9ACTN</name>
<proteinExistence type="predicted"/>
<evidence type="ECO:0000313" key="1">
    <source>
        <dbReference type="EMBL" id="GAA2966688.1"/>
    </source>
</evidence>
<keyword evidence="2" id="KW-1185">Reference proteome</keyword>